<accession>X1CFB6</accession>
<gene>
    <name evidence="1" type="ORF">S01H4_21837</name>
</gene>
<reference evidence="1" key="1">
    <citation type="journal article" date="2014" name="Front. Microbiol.">
        <title>High frequency of phylogenetically diverse reductive dehalogenase-homologous genes in deep subseafloor sedimentary metagenomes.</title>
        <authorList>
            <person name="Kawai M."/>
            <person name="Futagami T."/>
            <person name="Toyoda A."/>
            <person name="Takaki Y."/>
            <person name="Nishi S."/>
            <person name="Hori S."/>
            <person name="Arai W."/>
            <person name="Tsubouchi T."/>
            <person name="Morono Y."/>
            <person name="Uchiyama I."/>
            <person name="Ito T."/>
            <person name="Fujiyama A."/>
            <person name="Inagaki F."/>
            <person name="Takami H."/>
        </authorList>
    </citation>
    <scope>NUCLEOTIDE SEQUENCE</scope>
    <source>
        <strain evidence="1">Expedition CK06-06</strain>
    </source>
</reference>
<comment type="caution">
    <text evidence="1">The sequence shown here is derived from an EMBL/GenBank/DDBJ whole genome shotgun (WGS) entry which is preliminary data.</text>
</comment>
<organism evidence="1">
    <name type="scientific">marine sediment metagenome</name>
    <dbReference type="NCBI Taxonomy" id="412755"/>
    <lineage>
        <taxon>unclassified sequences</taxon>
        <taxon>metagenomes</taxon>
        <taxon>ecological metagenomes</taxon>
    </lineage>
</organism>
<sequence length="42" mass="4901">ESKVKKDGRIWYVDSVVYNQHGAIVLTFSRRVLKHGDKEQRG</sequence>
<dbReference type="AlphaFoldDB" id="X1CFB6"/>
<dbReference type="EMBL" id="BART01009939">
    <property type="protein sequence ID" value="GAG82931.1"/>
    <property type="molecule type" value="Genomic_DNA"/>
</dbReference>
<proteinExistence type="predicted"/>
<evidence type="ECO:0000313" key="1">
    <source>
        <dbReference type="EMBL" id="GAG82931.1"/>
    </source>
</evidence>
<name>X1CFB6_9ZZZZ</name>
<protein>
    <submittedName>
        <fullName evidence="1">Uncharacterized protein</fullName>
    </submittedName>
</protein>
<feature type="non-terminal residue" evidence="1">
    <location>
        <position position="1"/>
    </location>
</feature>